<dbReference type="Proteomes" id="UP000307440">
    <property type="component" value="Unassembled WGS sequence"/>
</dbReference>
<evidence type="ECO:0000256" key="1">
    <source>
        <dbReference type="SAM" id="MobiDB-lite"/>
    </source>
</evidence>
<dbReference type="OrthoDB" id="276323at2759"/>
<keyword evidence="3" id="KW-1185">Reference proteome</keyword>
<organism evidence="2 3">
    <name type="scientific">Coprinopsis marcescibilis</name>
    <name type="common">Agaric fungus</name>
    <name type="synonym">Psathyrella marcescibilis</name>
    <dbReference type="NCBI Taxonomy" id="230819"/>
    <lineage>
        <taxon>Eukaryota</taxon>
        <taxon>Fungi</taxon>
        <taxon>Dikarya</taxon>
        <taxon>Basidiomycota</taxon>
        <taxon>Agaricomycotina</taxon>
        <taxon>Agaricomycetes</taxon>
        <taxon>Agaricomycetidae</taxon>
        <taxon>Agaricales</taxon>
        <taxon>Agaricineae</taxon>
        <taxon>Psathyrellaceae</taxon>
        <taxon>Coprinopsis</taxon>
    </lineage>
</organism>
<dbReference type="EMBL" id="ML210237">
    <property type="protein sequence ID" value="TFK22560.1"/>
    <property type="molecule type" value="Genomic_DNA"/>
</dbReference>
<sequence>MSSKSSPPSVLVHDATQLGLPLELVEALNQAYFLHLLATHPDHVVPPGKSLLSMLLHSQMNSGEGQDKAKPLLERVKEVAHKAFWDEAAESLSNPSPAVQLPRLQQIYQDIYDVLNPLFPPGHRVILTLRSPLAPTSSPLQSTLVFMQELLLALRRRCAPVRDELINEQYRKLDAWYDPPTNDHQSSDSARSRLALLLVDTFRNIIRLAPIMKSDLNTILLGSMSEEQIKTLVFRQAKDRERELVLKIWTGREDGSGEQVLWEVWDHWVSMLPESEKDSFGPCARERRWTARLMLALGSDSAVSCTKPSLMSHPPEDQNSQPNSQHEQRGMEMNELPPQFFFSSRRLFFLQNYVQAIAIAAALRILAGYSAAAANSHGSPSATFTTRIWTLLKLEIEAEETGKERPDEATKLINLADEVVHARRLASSTKTIDTGEEESVRRAVDRTLRPDDPVFILLRRRLLVGLGKQLVAKFDLPSFNRIEQIPNVMKTGRAHTNDKTVPRPRVIVPDEDTASAPRFGVSEVSPSSFVIRGFEDPVLVDANYELFIGILECMQWGATVWNVPSGAV</sequence>
<name>A0A5C3KPV7_COPMA</name>
<dbReference type="AlphaFoldDB" id="A0A5C3KPV7"/>
<protein>
    <submittedName>
        <fullName evidence="2">Uncharacterized protein</fullName>
    </submittedName>
</protein>
<gene>
    <name evidence="2" type="ORF">FA15DRAFT_622233</name>
</gene>
<evidence type="ECO:0000313" key="3">
    <source>
        <dbReference type="Proteomes" id="UP000307440"/>
    </source>
</evidence>
<proteinExistence type="predicted"/>
<accession>A0A5C3KPV7</accession>
<feature type="region of interest" description="Disordered" evidence="1">
    <location>
        <begin position="305"/>
        <end position="330"/>
    </location>
</feature>
<reference evidence="2 3" key="1">
    <citation type="journal article" date="2019" name="Nat. Ecol. Evol.">
        <title>Megaphylogeny resolves global patterns of mushroom evolution.</title>
        <authorList>
            <person name="Varga T."/>
            <person name="Krizsan K."/>
            <person name="Foldi C."/>
            <person name="Dima B."/>
            <person name="Sanchez-Garcia M."/>
            <person name="Sanchez-Ramirez S."/>
            <person name="Szollosi G.J."/>
            <person name="Szarkandi J.G."/>
            <person name="Papp V."/>
            <person name="Albert L."/>
            <person name="Andreopoulos W."/>
            <person name="Angelini C."/>
            <person name="Antonin V."/>
            <person name="Barry K.W."/>
            <person name="Bougher N.L."/>
            <person name="Buchanan P."/>
            <person name="Buyck B."/>
            <person name="Bense V."/>
            <person name="Catcheside P."/>
            <person name="Chovatia M."/>
            <person name="Cooper J."/>
            <person name="Damon W."/>
            <person name="Desjardin D."/>
            <person name="Finy P."/>
            <person name="Geml J."/>
            <person name="Haridas S."/>
            <person name="Hughes K."/>
            <person name="Justo A."/>
            <person name="Karasinski D."/>
            <person name="Kautmanova I."/>
            <person name="Kiss B."/>
            <person name="Kocsube S."/>
            <person name="Kotiranta H."/>
            <person name="LaButti K.M."/>
            <person name="Lechner B.E."/>
            <person name="Liimatainen K."/>
            <person name="Lipzen A."/>
            <person name="Lukacs Z."/>
            <person name="Mihaltcheva S."/>
            <person name="Morgado L.N."/>
            <person name="Niskanen T."/>
            <person name="Noordeloos M.E."/>
            <person name="Ohm R.A."/>
            <person name="Ortiz-Santana B."/>
            <person name="Ovrebo C."/>
            <person name="Racz N."/>
            <person name="Riley R."/>
            <person name="Savchenko A."/>
            <person name="Shiryaev A."/>
            <person name="Soop K."/>
            <person name="Spirin V."/>
            <person name="Szebenyi C."/>
            <person name="Tomsovsky M."/>
            <person name="Tulloss R.E."/>
            <person name="Uehling J."/>
            <person name="Grigoriev I.V."/>
            <person name="Vagvolgyi C."/>
            <person name="Papp T."/>
            <person name="Martin F.M."/>
            <person name="Miettinen O."/>
            <person name="Hibbett D.S."/>
            <person name="Nagy L.G."/>
        </authorList>
    </citation>
    <scope>NUCLEOTIDE SEQUENCE [LARGE SCALE GENOMIC DNA]</scope>
    <source>
        <strain evidence="2 3">CBS 121175</strain>
    </source>
</reference>
<evidence type="ECO:0000313" key="2">
    <source>
        <dbReference type="EMBL" id="TFK22560.1"/>
    </source>
</evidence>